<name>A0ABU2LC03_9ACTN</name>
<dbReference type="RefSeq" id="WP_311632052.1">
    <property type="nucleotide sequence ID" value="NZ_JAVREN010000030.1"/>
</dbReference>
<accession>A0ABU2LC03</accession>
<sequence>MTSSTDRAAYAFACLRCGHGWEQTYAVRHATDPHGRPFLVYYRDGHPVPSPLTNPTCPLCGAHRVRVLPPGKVTATTAARRYPLP</sequence>
<protein>
    <recommendedName>
        <fullName evidence="3">C2H2-type domain-containing protein</fullName>
    </recommendedName>
</protein>
<evidence type="ECO:0000313" key="1">
    <source>
        <dbReference type="EMBL" id="MDT0309099.1"/>
    </source>
</evidence>
<evidence type="ECO:0000313" key="2">
    <source>
        <dbReference type="Proteomes" id="UP001183388"/>
    </source>
</evidence>
<dbReference type="EMBL" id="JAVREN010000030">
    <property type="protein sequence ID" value="MDT0309099.1"/>
    <property type="molecule type" value="Genomic_DNA"/>
</dbReference>
<dbReference type="Proteomes" id="UP001183388">
    <property type="component" value="Unassembled WGS sequence"/>
</dbReference>
<reference evidence="2" key="1">
    <citation type="submission" date="2023-07" db="EMBL/GenBank/DDBJ databases">
        <title>30 novel species of actinomycetes from the DSMZ collection.</title>
        <authorList>
            <person name="Nouioui I."/>
        </authorList>
    </citation>
    <scope>NUCLEOTIDE SEQUENCE [LARGE SCALE GENOMIC DNA]</scope>
    <source>
        <strain evidence="2">DSM 44917</strain>
    </source>
</reference>
<evidence type="ECO:0008006" key="3">
    <source>
        <dbReference type="Google" id="ProtNLM"/>
    </source>
</evidence>
<keyword evidence="2" id="KW-1185">Reference proteome</keyword>
<proteinExistence type="predicted"/>
<gene>
    <name evidence="1" type="ORF">RM780_19340</name>
</gene>
<comment type="caution">
    <text evidence="1">The sequence shown here is derived from an EMBL/GenBank/DDBJ whole genome shotgun (WGS) entry which is preliminary data.</text>
</comment>
<organism evidence="1 2">
    <name type="scientific">Streptomyces boetiae</name>
    <dbReference type="NCBI Taxonomy" id="3075541"/>
    <lineage>
        <taxon>Bacteria</taxon>
        <taxon>Bacillati</taxon>
        <taxon>Actinomycetota</taxon>
        <taxon>Actinomycetes</taxon>
        <taxon>Kitasatosporales</taxon>
        <taxon>Streptomycetaceae</taxon>
        <taxon>Streptomyces</taxon>
    </lineage>
</organism>